<keyword evidence="2" id="KW-1185">Reference proteome</keyword>
<comment type="caution">
    <text evidence="1">The sequence shown here is derived from an EMBL/GenBank/DDBJ whole genome shotgun (WGS) entry which is preliminary data.</text>
</comment>
<evidence type="ECO:0000313" key="1">
    <source>
        <dbReference type="EMBL" id="OIJ24422.1"/>
    </source>
</evidence>
<dbReference type="AlphaFoldDB" id="A0A1J4MYI6"/>
<protein>
    <submittedName>
        <fullName evidence="1">Uncharacterized protein</fullName>
    </submittedName>
</protein>
<evidence type="ECO:0000313" key="2">
    <source>
        <dbReference type="Proteomes" id="UP000033772"/>
    </source>
</evidence>
<reference evidence="1" key="1">
    <citation type="submission" date="2016-10" db="EMBL/GenBank/DDBJ databases">
        <title>Draft Genome Sequence of Nocardioides luteus Strain BAFB, an Alkane-Degrading Bacterium Isolated from JP-7 Polluted Soil.</title>
        <authorList>
            <person name="Brown L."/>
            <person name="Ruiz O.N."/>
            <person name="Gunasekera T."/>
        </authorList>
    </citation>
    <scope>NUCLEOTIDE SEQUENCE [LARGE SCALE GENOMIC DNA]</scope>
    <source>
        <strain evidence="1">BAFB</strain>
    </source>
</reference>
<organism evidence="1 2">
    <name type="scientific">Nocardioides luteus</name>
    <dbReference type="NCBI Taxonomy" id="1844"/>
    <lineage>
        <taxon>Bacteria</taxon>
        <taxon>Bacillati</taxon>
        <taxon>Actinomycetota</taxon>
        <taxon>Actinomycetes</taxon>
        <taxon>Propionibacteriales</taxon>
        <taxon>Nocardioidaceae</taxon>
        <taxon>Nocardioides</taxon>
    </lineage>
</organism>
<dbReference type="Proteomes" id="UP000033772">
    <property type="component" value="Unassembled WGS sequence"/>
</dbReference>
<gene>
    <name evidence="1" type="ORF">UG56_022810</name>
</gene>
<accession>A0A1J4MYI6</accession>
<dbReference type="RefSeq" id="WP_045548033.1">
    <property type="nucleotide sequence ID" value="NZ_JZDQ02000039.1"/>
</dbReference>
<proteinExistence type="predicted"/>
<dbReference type="OrthoDB" id="3780208at2"/>
<dbReference type="EMBL" id="JZDQ02000039">
    <property type="protein sequence ID" value="OIJ24422.1"/>
    <property type="molecule type" value="Genomic_DNA"/>
</dbReference>
<sequence>MDQKAARTAATKAFKAGGMPLRKGHHRLGDPKSDDIVWYIDLRAQGAGPSAPLRFEIGCWVAALGHPEPEGGPVDCPLLLDRPVAATTPAEMGEEVGELVGLVGDLDSVSALREALTDGALGRPLVDQSLRTLLDG</sequence>
<name>A0A1J4MYI6_9ACTN</name>